<accession>A0A212S165</accession>
<gene>
    <name evidence="1" type="ORF">SAMN07250955_11952</name>
</gene>
<reference evidence="1 2" key="1">
    <citation type="submission" date="2017-06" db="EMBL/GenBank/DDBJ databases">
        <authorList>
            <person name="Kim H.J."/>
            <person name="Triplett B.A."/>
        </authorList>
    </citation>
    <scope>NUCLEOTIDE SEQUENCE [LARGE SCALE GENOMIC DNA]</scope>
    <source>
        <strain evidence="1 2">B29T1</strain>
    </source>
</reference>
<protein>
    <submittedName>
        <fullName evidence="1">Uncharacterized protein</fullName>
    </submittedName>
</protein>
<dbReference type="EMBL" id="FYEH01000019">
    <property type="protein sequence ID" value="SNB78829.1"/>
    <property type="molecule type" value="Genomic_DNA"/>
</dbReference>
<dbReference type="Proteomes" id="UP000197065">
    <property type="component" value="Unassembled WGS sequence"/>
</dbReference>
<name>A0A212S165_9PROT</name>
<organism evidence="1 2">
    <name type="scientific">Arboricoccus pini</name>
    <dbReference type="NCBI Taxonomy" id="1963835"/>
    <lineage>
        <taxon>Bacteria</taxon>
        <taxon>Pseudomonadati</taxon>
        <taxon>Pseudomonadota</taxon>
        <taxon>Alphaproteobacteria</taxon>
        <taxon>Geminicoccales</taxon>
        <taxon>Geminicoccaceae</taxon>
        <taxon>Arboricoccus</taxon>
    </lineage>
</organism>
<evidence type="ECO:0000313" key="2">
    <source>
        <dbReference type="Proteomes" id="UP000197065"/>
    </source>
</evidence>
<sequence length="37" mass="4206">MFQLISAMFARLFASIDDEDQRLMDALGAKVQVVFLD</sequence>
<evidence type="ECO:0000313" key="1">
    <source>
        <dbReference type="EMBL" id="SNB78829.1"/>
    </source>
</evidence>
<dbReference type="AlphaFoldDB" id="A0A212S165"/>
<proteinExistence type="predicted"/>
<keyword evidence="2" id="KW-1185">Reference proteome</keyword>